<name>A0A4Y2CJ17_ARAVE</name>
<dbReference type="AlphaFoldDB" id="A0A4Y2CJ17"/>
<keyword evidence="2" id="KW-1185">Reference proteome</keyword>
<protein>
    <submittedName>
        <fullName evidence="1">Uncharacterized protein</fullName>
    </submittedName>
</protein>
<organism evidence="1 2">
    <name type="scientific">Araneus ventricosus</name>
    <name type="common">Orbweaver spider</name>
    <name type="synonym">Epeira ventricosa</name>
    <dbReference type="NCBI Taxonomy" id="182803"/>
    <lineage>
        <taxon>Eukaryota</taxon>
        <taxon>Metazoa</taxon>
        <taxon>Ecdysozoa</taxon>
        <taxon>Arthropoda</taxon>
        <taxon>Chelicerata</taxon>
        <taxon>Arachnida</taxon>
        <taxon>Araneae</taxon>
        <taxon>Araneomorphae</taxon>
        <taxon>Entelegynae</taxon>
        <taxon>Araneoidea</taxon>
        <taxon>Araneidae</taxon>
        <taxon>Araneus</taxon>
    </lineage>
</organism>
<reference evidence="1 2" key="1">
    <citation type="journal article" date="2019" name="Sci. Rep.">
        <title>Orb-weaving spider Araneus ventricosus genome elucidates the spidroin gene catalogue.</title>
        <authorList>
            <person name="Kono N."/>
            <person name="Nakamura H."/>
            <person name="Ohtoshi R."/>
            <person name="Moran D.A.P."/>
            <person name="Shinohara A."/>
            <person name="Yoshida Y."/>
            <person name="Fujiwara M."/>
            <person name="Mori M."/>
            <person name="Tomita M."/>
            <person name="Arakawa K."/>
        </authorList>
    </citation>
    <scope>NUCLEOTIDE SEQUENCE [LARGE SCALE GENOMIC DNA]</scope>
</reference>
<comment type="caution">
    <text evidence="1">The sequence shown here is derived from an EMBL/GenBank/DDBJ whole genome shotgun (WGS) entry which is preliminary data.</text>
</comment>
<proteinExistence type="predicted"/>
<dbReference type="Proteomes" id="UP000499080">
    <property type="component" value="Unassembled WGS sequence"/>
</dbReference>
<sequence length="116" mass="12853">MIETDLFTNAAMQLCDLEKMEPQPPTSFQLGLEPVQSYLDASRAFIEQKVPWSVEQRTVIEFLVGVGYGCEVVVGEFTMLSCRTTVLRQSLGLTTSCGQLLNIEIWNLPLAGHQGS</sequence>
<evidence type="ECO:0000313" key="2">
    <source>
        <dbReference type="Proteomes" id="UP000499080"/>
    </source>
</evidence>
<gene>
    <name evidence="1" type="ORF">AVEN_146216_1</name>
</gene>
<accession>A0A4Y2CJ17</accession>
<dbReference type="EMBL" id="BGPR01000201">
    <property type="protein sequence ID" value="GBM04350.1"/>
    <property type="molecule type" value="Genomic_DNA"/>
</dbReference>
<evidence type="ECO:0000313" key="1">
    <source>
        <dbReference type="EMBL" id="GBM04350.1"/>
    </source>
</evidence>